<dbReference type="VEuPathDB" id="FungiDB:ASPVEDRAFT_36342"/>
<organism evidence="1 2">
    <name type="scientific">Aspergillus versicolor CBS 583.65</name>
    <dbReference type="NCBI Taxonomy" id="1036611"/>
    <lineage>
        <taxon>Eukaryota</taxon>
        <taxon>Fungi</taxon>
        <taxon>Dikarya</taxon>
        <taxon>Ascomycota</taxon>
        <taxon>Pezizomycotina</taxon>
        <taxon>Eurotiomycetes</taxon>
        <taxon>Eurotiomycetidae</taxon>
        <taxon>Eurotiales</taxon>
        <taxon>Aspergillaceae</taxon>
        <taxon>Aspergillus</taxon>
        <taxon>Aspergillus subgen. Nidulantes</taxon>
    </lineage>
</organism>
<accession>A0A1L9P604</accession>
<proteinExistence type="predicted"/>
<evidence type="ECO:0000313" key="1">
    <source>
        <dbReference type="EMBL" id="OJI96949.1"/>
    </source>
</evidence>
<dbReference type="Proteomes" id="UP000184073">
    <property type="component" value="Unassembled WGS sequence"/>
</dbReference>
<keyword evidence="2" id="KW-1185">Reference proteome</keyword>
<dbReference type="EMBL" id="KV878125">
    <property type="protein sequence ID" value="OJI96949.1"/>
    <property type="molecule type" value="Genomic_DNA"/>
</dbReference>
<gene>
    <name evidence="1" type="ORF">ASPVEDRAFT_36342</name>
</gene>
<dbReference type="AlphaFoldDB" id="A0A1L9P604"/>
<name>A0A1L9P604_ASPVE</name>
<dbReference type="GeneID" id="63726701"/>
<protein>
    <submittedName>
        <fullName evidence="1">Uncharacterized protein</fullName>
    </submittedName>
</protein>
<dbReference type="RefSeq" id="XP_040662712.1">
    <property type="nucleotide sequence ID" value="XM_040811190.1"/>
</dbReference>
<evidence type="ECO:0000313" key="2">
    <source>
        <dbReference type="Proteomes" id="UP000184073"/>
    </source>
</evidence>
<sequence length="81" mass="8909">MSVLLYVAIFYALRGILFWFSVEVGASCTLPPLAVCAAESWRISLKARTGYFLRVFHSEMPSYSYDVIANGLGRCAGILAP</sequence>
<reference evidence="2" key="1">
    <citation type="journal article" date="2017" name="Genome Biol.">
        <title>Comparative genomics reveals high biological diversity and specific adaptations in the industrially and medically important fungal genus Aspergillus.</title>
        <authorList>
            <person name="de Vries R.P."/>
            <person name="Riley R."/>
            <person name="Wiebenga A."/>
            <person name="Aguilar-Osorio G."/>
            <person name="Amillis S."/>
            <person name="Uchima C.A."/>
            <person name="Anderluh G."/>
            <person name="Asadollahi M."/>
            <person name="Askin M."/>
            <person name="Barry K."/>
            <person name="Battaglia E."/>
            <person name="Bayram O."/>
            <person name="Benocci T."/>
            <person name="Braus-Stromeyer S.A."/>
            <person name="Caldana C."/>
            <person name="Canovas D."/>
            <person name="Cerqueira G.C."/>
            <person name="Chen F."/>
            <person name="Chen W."/>
            <person name="Choi C."/>
            <person name="Clum A."/>
            <person name="Dos Santos R.A."/>
            <person name="Damasio A.R."/>
            <person name="Diallinas G."/>
            <person name="Emri T."/>
            <person name="Fekete E."/>
            <person name="Flipphi M."/>
            <person name="Freyberg S."/>
            <person name="Gallo A."/>
            <person name="Gournas C."/>
            <person name="Habgood R."/>
            <person name="Hainaut M."/>
            <person name="Harispe M.L."/>
            <person name="Henrissat B."/>
            <person name="Hilden K.S."/>
            <person name="Hope R."/>
            <person name="Hossain A."/>
            <person name="Karabika E."/>
            <person name="Karaffa L."/>
            <person name="Karanyi Z."/>
            <person name="Krasevec N."/>
            <person name="Kuo A."/>
            <person name="Kusch H."/>
            <person name="LaButti K."/>
            <person name="Lagendijk E.L."/>
            <person name="Lapidus A."/>
            <person name="Levasseur A."/>
            <person name="Lindquist E."/>
            <person name="Lipzen A."/>
            <person name="Logrieco A.F."/>
            <person name="MacCabe A."/>
            <person name="Maekelae M.R."/>
            <person name="Malavazi I."/>
            <person name="Melin P."/>
            <person name="Meyer V."/>
            <person name="Mielnichuk N."/>
            <person name="Miskei M."/>
            <person name="Molnar A.P."/>
            <person name="Mule G."/>
            <person name="Ngan C.Y."/>
            <person name="Orejas M."/>
            <person name="Orosz E."/>
            <person name="Ouedraogo J.P."/>
            <person name="Overkamp K.M."/>
            <person name="Park H.-S."/>
            <person name="Perrone G."/>
            <person name="Piumi F."/>
            <person name="Punt P.J."/>
            <person name="Ram A.F."/>
            <person name="Ramon A."/>
            <person name="Rauscher S."/>
            <person name="Record E."/>
            <person name="Riano-Pachon D.M."/>
            <person name="Robert V."/>
            <person name="Roehrig J."/>
            <person name="Ruller R."/>
            <person name="Salamov A."/>
            <person name="Salih N.S."/>
            <person name="Samson R.A."/>
            <person name="Sandor E."/>
            <person name="Sanguinetti M."/>
            <person name="Schuetze T."/>
            <person name="Sepcic K."/>
            <person name="Shelest E."/>
            <person name="Sherlock G."/>
            <person name="Sophianopoulou V."/>
            <person name="Squina F.M."/>
            <person name="Sun H."/>
            <person name="Susca A."/>
            <person name="Todd R.B."/>
            <person name="Tsang A."/>
            <person name="Unkles S.E."/>
            <person name="van de Wiele N."/>
            <person name="van Rossen-Uffink D."/>
            <person name="Oliveira J.V."/>
            <person name="Vesth T.C."/>
            <person name="Visser J."/>
            <person name="Yu J.-H."/>
            <person name="Zhou M."/>
            <person name="Andersen M.R."/>
            <person name="Archer D.B."/>
            <person name="Baker S.E."/>
            <person name="Benoit I."/>
            <person name="Brakhage A.A."/>
            <person name="Braus G.H."/>
            <person name="Fischer R."/>
            <person name="Frisvad J.C."/>
            <person name="Goldman G.H."/>
            <person name="Houbraken J."/>
            <person name="Oakley B."/>
            <person name="Pocsi I."/>
            <person name="Scazzocchio C."/>
            <person name="Seiboth B."/>
            <person name="vanKuyk P.A."/>
            <person name="Wortman J."/>
            <person name="Dyer P.S."/>
            <person name="Grigoriev I.V."/>
        </authorList>
    </citation>
    <scope>NUCLEOTIDE SEQUENCE [LARGE SCALE GENOMIC DNA]</scope>
    <source>
        <strain evidence="2">CBS 583.65</strain>
    </source>
</reference>